<dbReference type="AlphaFoldDB" id="A0A2B4SCG3"/>
<reference evidence="4" key="1">
    <citation type="journal article" date="2017" name="bioRxiv">
        <title>Comparative analysis of the genomes of Stylophora pistillata and Acropora digitifera provides evidence for extensive differences between species of corals.</title>
        <authorList>
            <person name="Voolstra C.R."/>
            <person name="Li Y."/>
            <person name="Liew Y.J."/>
            <person name="Baumgarten S."/>
            <person name="Zoccola D."/>
            <person name="Flot J.-F."/>
            <person name="Tambutte S."/>
            <person name="Allemand D."/>
            <person name="Aranda M."/>
        </authorList>
    </citation>
    <scope>NUCLEOTIDE SEQUENCE [LARGE SCALE GENOMIC DNA]</scope>
</reference>
<evidence type="ECO:0000256" key="2">
    <source>
        <dbReference type="SAM" id="SignalP"/>
    </source>
</evidence>
<dbReference type="OrthoDB" id="1046782at2759"/>
<accession>A0A2B4SCG3</accession>
<gene>
    <name evidence="3" type="ORF">AWC38_SpisGene9046</name>
</gene>
<name>A0A2B4SCG3_STYPI</name>
<keyword evidence="2" id="KW-0732">Signal</keyword>
<evidence type="ECO:0000256" key="1">
    <source>
        <dbReference type="SAM" id="MobiDB-lite"/>
    </source>
</evidence>
<organism evidence="3 4">
    <name type="scientific">Stylophora pistillata</name>
    <name type="common">Smooth cauliflower coral</name>
    <dbReference type="NCBI Taxonomy" id="50429"/>
    <lineage>
        <taxon>Eukaryota</taxon>
        <taxon>Metazoa</taxon>
        <taxon>Cnidaria</taxon>
        <taxon>Anthozoa</taxon>
        <taxon>Hexacorallia</taxon>
        <taxon>Scleractinia</taxon>
        <taxon>Astrocoeniina</taxon>
        <taxon>Pocilloporidae</taxon>
        <taxon>Stylophora</taxon>
    </lineage>
</organism>
<evidence type="ECO:0000313" key="3">
    <source>
        <dbReference type="EMBL" id="PFX26278.1"/>
    </source>
</evidence>
<proteinExistence type="predicted"/>
<protein>
    <submittedName>
        <fullName evidence="3">Uncharacterized protein</fullName>
    </submittedName>
</protein>
<dbReference type="Proteomes" id="UP000225706">
    <property type="component" value="Unassembled WGS sequence"/>
</dbReference>
<comment type="caution">
    <text evidence="3">The sequence shown here is derived from an EMBL/GenBank/DDBJ whole genome shotgun (WGS) entry which is preliminary data.</text>
</comment>
<dbReference type="EMBL" id="LSMT01000130">
    <property type="protein sequence ID" value="PFX26278.1"/>
    <property type="molecule type" value="Genomic_DNA"/>
</dbReference>
<feature type="signal peptide" evidence="2">
    <location>
        <begin position="1"/>
        <end position="22"/>
    </location>
</feature>
<sequence length="162" mass="18096">MIRGVVLFVSIILALRMGRSAARKHSAKYNLGKKTPPIHHDGARQNVIKKQSTCLLIKQLTERLTAVEGEIEELKKPPPTEPPTNPPPLAPECRRYKALDSVDRKNTYNGANECDSDIPVEGAWYRFTGAVGSKMPESPRDPYMRGTIAAGWLNREHPAMCY</sequence>
<feature type="chain" id="PRO_5012970744" evidence="2">
    <location>
        <begin position="23"/>
        <end position="162"/>
    </location>
</feature>
<feature type="region of interest" description="Disordered" evidence="1">
    <location>
        <begin position="70"/>
        <end position="92"/>
    </location>
</feature>
<feature type="compositionally biased region" description="Pro residues" evidence="1">
    <location>
        <begin position="79"/>
        <end position="90"/>
    </location>
</feature>
<evidence type="ECO:0000313" key="4">
    <source>
        <dbReference type="Proteomes" id="UP000225706"/>
    </source>
</evidence>
<keyword evidence="4" id="KW-1185">Reference proteome</keyword>